<dbReference type="GeneID" id="94845282"/>
<protein>
    <recommendedName>
        <fullName evidence="8">Serine/threonine-protein phosphatase</fullName>
        <ecNumber evidence="8">3.1.3.16</ecNumber>
    </recommendedName>
</protein>
<dbReference type="Proteomes" id="UP000179807">
    <property type="component" value="Unassembled WGS sequence"/>
</dbReference>
<gene>
    <name evidence="10" type="ORF">TRFO_36000</name>
</gene>
<evidence type="ECO:0000259" key="9">
    <source>
        <dbReference type="PROSITE" id="PS00125"/>
    </source>
</evidence>
<evidence type="ECO:0000256" key="4">
    <source>
        <dbReference type="ARBA" id="ARBA00022912"/>
    </source>
</evidence>
<dbReference type="AlphaFoldDB" id="A0A1J4JKE8"/>
<evidence type="ECO:0000256" key="3">
    <source>
        <dbReference type="ARBA" id="ARBA00022801"/>
    </source>
</evidence>
<sequence>MNTDASDFILTSYKQILNVPVDQIMTIGSDTAFPIFSESTLSDLCKEAIQKLTSEPMVVELQSPIKVVGDLHGSIHDLLRILSNQDPFDDASFLFLGDYVDRGQFSLEVITLLLAFYCQNAKITLLRGNHEVSDICSVYGFKSEIESVYNNDSVFNSFVSVFNHLPLAAIIDDSIFCVHGGISQRLSEIQKIKQIPKPLTNVNDRLVHDLLWSHPSSTYHLFAESIRGKSFTFGVDATTRFLEQNGLKAILRAHQYCEDGLKSDFTGLCITVFSASSYKFDGSNKSAIVVVKGDNYGREVYEPLPRMQRNNAQFFTMHRKSRFPRSESITLMNSSGIAHSPSSGCLNRVGSTWNLMRTKKDGKEPNSNIANSRSYHQNIVQSIFTKDKTHHVLLGRYKRNTKLMPTFLEEEC</sequence>
<dbReference type="SUPFAM" id="SSF56300">
    <property type="entry name" value="Metallo-dependent phosphatases"/>
    <property type="match status" value="1"/>
</dbReference>
<comment type="catalytic activity">
    <reaction evidence="7 8">
        <text>O-phospho-L-threonyl-[protein] + H2O = L-threonyl-[protein] + phosphate</text>
        <dbReference type="Rhea" id="RHEA:47004"/>
        <dbReference type="Rhea" id="RHEA-COMP:11060"/>
        <dbReference type="Rhea" id="RHEA-COMP:11605"/>
        <dbReference type="ChEBI" id="CHEBI:15377"/>
        <dbReference type="ChEBI" id="CHEBI:30013"/>
        <dbReference type="ChEBI" id="CHEBI:43474"/>
        <dbReference type="ChEBI" id="CHEBI:61977"/>
        <dbReference type="EC" id="3.1.3.16"/>
    </reaction>
</comment>
<evidence type="ECO:0000313" key="10">
    <source>
        <dbReference type="EMBL" id="OHS97716.1"/>
    </source>
</evidence>
<accession>A0A1J4JKE8</accession>
<evidence type="ECO:0000256" key="1">
    <source>
        <dbReference type="ARBA" id="ARBA00001936"/>
    </source>
</evidence>
<dbReference type="PANTHER" id="PTHR11668:SF300">
    <property type="entry name" value="SERINE_THREONINE-PROTEIN PHOSPHATASE"/>
    <property type="match status" value="1"/>
</dbReference>
<keyword evidence="4" id="KW-0904">Protein phosphatase</keyword>
<name>A0A1J4JKE8_9EUKA</name>
<keyword evidence="3 8" id="KW-0378">Hydrolase</keyword>
<dbReference type="GO" id="GO:0005634">
    <property type="term" value="C:nucleus"/>
    <property type="evidence" value="ECO:0007669"/>
    <property type="project" value="TreeGrafter"/>
</dbReference>
<feature type="domain" description="Serine/threonine specific protein phosphatases" evidence="9">
    <location>
        <begin position="126"/>
        <end position="131"/>
    </location>
</feature>
<dbReference type="RefSeq" id="XP_068350853.1">
    <property type="nucleotide sequence ID" value="XM_068510578.1"/>
</dbReference>
<keyword evidence="5" id="KW-0464">Manganese</keyword>
<keyword evidence="2" id="KW-0479">Metal-binding</keyword>
<dbReference type="InterPro" id="IPR004843">
    <property type="entry name" value="Calcineurin-like_PHP"/>
</dbReference>
<dbReference type="Gene3D" id="3.60.21.10">
    <property type="match status" value="1"/>
</dbReference>
<dbReference type="GO" id="GO:0004722">
    <property type="term" value="F:protein serine/threonine phosphatase activity"/>
    <property type="evidence" value="ECO:0007669"/>
    <property type="project" value="UniProtKB-EC"/>
</dbReference>
<dbReference type="EC" id="3.1.3.16" evidence="8"/>
<dbReference type="SMART" id="SM00156">
    <property type="entry name" value="PP2Ac"/>
    <property type="match status" value="1"/>
</dbReference>
<dbReference type="PROSITE" id="PS00125">
    <property type="entry name" value="SER_THR_PHOSPHATASE"/>
    <property type="match status" value="1"/>
</dbReference>
<keyword evidence="11" id="KW-1185">Reference proteome</keyword>
<dbReference type="InterPro" id="IPR050341">
    <property type="entry name" value="PP1_catalytic_subunit"/>
</dbReference>
<dbReference type="InterPro" id="IPR029052">
    <property type="entry name" value="Metallo-depent_PP-like"/>
</dbReference>
<proteinExistence type="inferred from homology"/>
<dbReference type="GO" id="GO:0005737">
    <property type="term" value="C:cytoplasm"/>
    <property type="evidence" value="ECO:0007669"/>
    <property type="project" value="TreeGrafter"/>
</dbReference>
<dbReference type="VEuPathDB" id="TrichDB:TRFO_36000"/>
<dbReference type="GO" id="GO:0046872">
    <property type="term" value="F:metal ion binding"/>
    <property type="evidence" value="ECO:0007669"/>
    <property type="project" value="UniProtKB-KW"/>
</dbReference>
<comment type="catalytic activity">
    <reaction evidence="6">
        <text>O-phospho-L-seryl-[protein] + H2O = L-seryl-[protein] + phosphate</text>
        <dbReference type="Rhea" id="RHEA:20629"/>
        <dbReference type="Rhea" id="RHEA-COMP:9863"/>
        <dbReference type="Rhea" id="RHEA-COMP:11604"/>
        <dbReference type="ChEBI" id="CHEBI:15377"/>
        <dbReference type="ChEBI" id="CHEBI:29999"/>
        <dbReference type="ChEBI" id="CHEBI:43474"/>
        <dbReference type="ChEBI" id="CHEBI:83421"/>
        <dbReference type="EC" id="3.1.3.16"/>
    </reaction>
</comment>
<evidence type="ECO:0000256" key="2">
    <source>
        <dbReference type="ARBA" id="ARBA00022723"/>
    </source>
</evidence>
<evidence type="ECO:0000256" key="8">
    <source>
        <dbReference type="RuleBase" id="RU004273"/>
    </source>
</evidence>
<evidence type="ECO:0000256" key="6">
    <source>
        <dbReference type="ARBA" id="ARBA00047761"/>
    </source>
</evidence>
<evidence type="ECO:0000256" key="5">
    <source>
        <dbReference type="ARBA" id="ARBA00023211"/>
    </source>
</evidence>
<evidence type="ECO:0000313" key="11">
    <source>
        <dbReference type="Proteomes" id="UP000179807"/>
    </source>
</evidence>
<dbReference type="EMBL" id="MLAK01001098">
    <property type="protein sequence ID" value="OHS97716.1"/>
    <property type="molecule type" value="Genomic_DNA"/>
</dbReference>
<comment type="cofactor">
    <cofactor evidence="1">
        <name>Mn(2+)</name>
        <dbReference type="ChEBI" id="CHEBI:29035"/>
    </cofactor>
</comment>
<evidence type="ECO:0000256" key="7">
    <source>
        <dbReference type="ARBA" id="ARBA00048336"/>
    </source>
</evidence>
<comment type="caution">
    <text evidence="10">The sequence shown here is derived from an EMBL/GenBank/DDBJ whole genome shotgun (WGS) entry which is preliminary data.</text>
</comment>
<reference evidence="10" key="1">
    <citation type="submission" date="2016-10" db="EMBL/GenBank/DDBJ databases">
        <authorList>
            <person name="Benchimol M."/>
            <person name="Almeida L.G."/>
            <person name="Vasconcelos A.T."/>
            <person name="Perreira-Neves A."/>
            <person name="Rosa I.A."/>
            <person name="Tasca T."/>
            <person name="Bogo M.R."/>
            <person name="de Souza W."/>
        </authorList>
    </citation>
    <scope>NUCLEOTIDE SEQUENCE [LARGE SCALE GENOMIC DNA]</scope>
    <source>
        <strain evidence="10">K</strain>
    </source>
</reference>
<dbReference type="Pfam" id="PF00149">
    <property type="entry name" value="Metallophos"/>
    <property type="match status" value="1"/>
</dbReference>
<dbReference type="PRINTS" id="PR00114">
    <property type="entry name" value="STPHPHTASE"/>
</dbReference>
<dbReference type="InterPro" id="IPR006186">
    <property type="entry name" value="Ser/Thr-sp_prot-phosphatase"/>
</dbReference>
<dbReference type="PANTHER" id="PTHR11668">
    <property type="entry name" value="SERINE/THREONINE PROTEIN PHOSPHATASE"/>
    <property type="match status" value="1"/>
</dbReference>
<organism evidence="10 11">
    <name type="scientific">Tritrichomonas foetus</name>
    <dbReference type="NCBI Taxonomy" id="1144522"/>
    <lineage>
        <taxon>Eukaryota</taxon>
        <taxon>Metamonada</taxon>
        <taxon>Parabasalia</taxon>
        <taxon>Tritrichomonadida</taxon>
        <taxon>Tritrichomonadidae</taxon>
        <taxon>Tritrichomonas</taxon>
    </lineage>
</organism>
<comment type="similarity">
    <text evidence="8">Belongs to the PPP phosphatase family.</text>
</comment>